<feature type="transmembrane region" description="Helical" evidence="2">
    <location>
        <begin position="202"/>
        <end position="224"/>
    </location>
</feature>
<dbReference type="GO" id="GO:0016717">
    <property type="term" value="F:oxidoreductase activity, acting on paired donors, with oxidation of a pair of donors resulting in the reduction of molecular oxygen to two molecules of water"/>
    <property type="evidence" value="ECO:0007669"/>
    <property type="project" value="TreeGrafter"/>
</dbReference>
<feature type="region of interest" description="Disordered" evidence="1">
    <location>
        <begin position="1"/>
        <end position="24"/>
    </location>
</feature>
<dbReference type="PANTHER" id="PTHR19353">
    <property type="entry name" value="FATTY ACID DESATURASE 2"/>
    <property type="match status" value="1"/>
</dbReference>
<accession>A0A2C9DBL1</accession>
<dbReference type="KEGG" id="hdi:HDIA_4009"/>
<dbReference type="AlphaFoldDB" id="A0A2C9DBL1"/>
<dbReference type="CDD" id="cd03507">
    <property type="entry name" value="Delta12-FADS-like"/>
    <property type="match status" value="1"/>
</dbReference>
<dbReference type="Proteomes" id="UP000223606">
    <property type="component" value="Chromosome 1"/>
</dbReference>
<feature type="transmembrane region" description="Helical" evidence="2">
    <location>
        <begin position="231"/>
        <end position="251"/>
    </location>
</feature>
<keyword evidence="2" id="KW-0812">Transmembrane</keyword>
<organism evidence="4 5">
    <name type="scientific">Hartmannibacter diazotrophicus</name>
    <dbReference type="NCBI Taxonomy" id="1482074"/>
    <lineage>
        <taxon>Bacteria</taxon>
        <taxon>Pseudomonadati</taxon>
        <taxon>Pseudomonadota</taxon>
        <taxon>Alphaproteobacteria</taxon>
        <taxon>Hyphomicrobiales</taxon>
        <taxon>Pleomorphomonadaceae</taxon>
        <taxon>Hartmannibacter</taxon>
    </lineage>
</organism>
<dbReference type="PANTHER" id="PTHR19353:SF73">
    <property type="entry name" value="FATTY ACID DESATURASE"/>
    <property type="match status" value="1"/>
</dbReference>
<keyword evidence="2" id="KW-0472">Membrane</keyword>
<evidence type="ECO:0000256" key="1">
    <source>
        <dbReference type="SAM" id="MobiDB-lite"/>
    </source>
</evidence>
<feature type="transmembrane region" description="Helical" evidence="2">
    <location>
        <begin position="47"/>
        <end position="66"/>
    </location>
</feature>
<dbReference type="EC" id="1.14.19.-" evidence="4"/>
<gene>
    <name evidence="4" type="primary">des</name>
    <name evidence="4" type="ORF">HDIA_4009</name>
</gene>
<protein>
    <submittedName>
        <fullName evidence="4">Fatty acid desaturase</fullName>
        <ecNumber evidence="4">1.14.19.-</ecNumber>
    </submittedName>
</protein>
<reference evidence="5" key="1">
    <citation type="submission" date="2017-09" db="EMBL/GenBank/DDBJ databases">
        <title>Genome sequence of Nannocystis excedens DSM 71.</title>
        <authorList>
            <person name="Blom J."/>
        </authorList>
    </citation>
    <scope>NUCLEOTIDE SEQUENCE [LARGE SCALE GENOMIC DNA]</scope>
    <source>
        <strain evidence="5">type strain: E19</strain>
    </source>
</reference>
<dbReference type="GO" id="GO:0006629">
    <property type="term" value="P:lipid metabolic process"/>
    <property type="evidence" value="ECO:0007669"/>
    <property type="project" value="InterPro"/>
</dbReference>
<proteinExistence type="predicted"/>
<name>A0A2C9DBL1_9HYPH</name>
<evidence type="ECO:0000313" key="5">
    <source>
        <dbReference type="Proteomes" id="UP000223606"/>
    </source>
</evidence>
<feature type="transmembrane region" description="Helical" evidence="2">
    <location>
        <begin position="170"/>
        <end position="190"/>
    </location>
</feature>
<feature type="transmembrane region" description="Helical" evidence="2">
    <location>
        <begin position="72"/>
        <end position="92"/>
    </location>
</feature>
<keyword evidence="2" id="KW-1133">Transmembrane helix</keyword>
<evidence type="ECO:0000259" key="3">
    <source>
        <dbReference type="Pfam" id="PF00487"/>
    </source>
</evidence>
<keyword evidence="4" id="KW-0560">Oxidoreductase</keyword>
<dbReference type="InterPro" id="IPR005804">
    <property type="entry name" value="FA_desaturase_dom"/>
</dbReference>
<feature type="domain" description="Fatty acid desaturase" evidence="3">
    <location>
        <begin position="74"/>
        <end position="329"/>
    </location>
</feature>
<dbReference type="EMBL" id="LT960614">
    <property type="protein sequence ID" value="SON57550.1"/>
    <property type="molecule type" value="Genomic_DNA"/>
</dbReference>
<sequence>MQTVLPMPKMADTSAPPVSGQEEAAAESVNWTRALARYRDPDIRRSLLELCITAVPFVGLWALSLIAVKFGWYWASAILAVLGAGFLLRLFMIQHDCGHGAFFPGRRGNDWTGRVLSIITFTPYDMWRRAHAVHHASCGNLDHRGIGDVDTLTVREYLGRSRWGRFAYRLYRHPAIMFGLGPSWLFLLQNRLPVGFMRNKGWTPWISTMATNAAIVAVIGLLAYAIGPVPLLLVHLPIMLIAATIGVWLFFVQHQFEETHWETNEGWNFQEAALHGSSHYDLPGILRWFTANIGMHHVHHLSSRIPYYRLPEVLRDHPELRDISRLTLWQSFQCVRLTLWDEERRKLISFKETRALYGA</sequence>
<evidence type="ECO:0000313" key="4">
    <source>
        <dbReference type="EMBL" id="SON57550.1"/>
    </source>
</evidence>
<dbReference type="Pfam" id="PF00487">
    <property type="entry name" value="FA_desaturase"/>
    <property type="match status" value="1"/>
</dbReference>
<dbReference type="GO" id="GO:0016020">
    <property type="term" value="C:membrane"/>
    <property type="evidence" value="ECO:0007669"/>
    <property type="project" value="TreeGrafter"/>
</dbReference>
<dbReference type="InterPro" id="IPR012171">
    <property type="entry name" value="Fatty_acid_desaturase"/>
</dbReference>
<keyword evidence="5" id="KW-1185">Reference proteome</keyword>
<evidence type="ECO:0000256" key="2">
    <source>
        <dbReference type="SAM" id="Phobius"/>
    </source>
</evidence>